<dbReference type="SMART" id="SM00646">
    <property type="entry name" value="Ami_3"/>
    <property type="match status" value="1"/>
</dbReference>
<dbReference type="GO" id="GO:0008745">
    <property type="term" value="F:N-acetylmuramoyl-L-alanine amidase activity"/>
    <property type="evidence" value="ECO:0007669"/>
    <property type="project" value="UniProtKB-EC"/>
</dbReference>
<dbReference type="Gene3D" id="3.40.630.40">
    <property type="entry name" value="Zn-dependent exopeptidases"/>
    <property type="match status" value="1"/>
</dbReference>
<dbReference type="SUPFAM" id="SSF53187">
    <property type="entry name" value="Zn-dependent exopeptidases"/>
    <property type="match status" value="1"/>
</dbReference>
<dbReference type="InterPro" id="IPR002508">
    <property type="entry name" value="MurNAc-LAA_cat"/>
</dbReference>
<evidence type="ECO:0000256" key="1">
    <source>
        <dbReference type="ARBA" id="ARBA00022801"/>
    </source>
</evidence>
<sequence length="256" mass="28686">MDFYGKIQDRKGETAALKGTLRGRERRMGVLMAGLVLVAAVVCGQNGGAREAASKQANHTDSRLVIIDAGHGGDDPGKIGVDGVQEKELNLKMALALRDLLEQQDVEVLMTREDAGGLYDERTSNKKVQDMRRRCELINREKPACVVSIHQNSYHEESIHGAQVFYYKTSKESGELAKILQKELVRVVEPTNHRQAKANDTYYLLKKTEAPTVIVECGFLSNWDECAKLQNEEYQAKLVWAIQMGVLKYLNSNKFT</sequence>
<evidence type="ECO:0000259" key="2">
    <source>
        <dbReference type="SMART" id="SM00646"/>
    </source>
</evidence>
<dbReference type="Proteomes" id="UP001652461">
    <property type="component" value="Unassembled WGS sequence"/>
</dbReference>
<comment type="caution">
    <text evidence="3">The sequence shown here is derived from an EMBL/GenBank/DDBJ whole genome shotgun (WGS) entry which is preliminary data.</text>
</comment>
<dbReference type="EC" id="3.5.1.28" evidence="3"/>
<organism evidence="3 4">
    <name type="scientific">Laedolimicola ammoniilytica</name>
    <dbReference type="NCBI Taxonomy" id="2981771"/>
    <lineage>
        <taxon>Bacteria</taxon>
        <taxon>Bacillati</taxon>
        <taxon>Bacillota</taxon>
        <taxon>Clostridia</taxon>
        <taxon>Lachnospirales</taxon>
        <taxon>Lachnospiraceae</taxon>
        <taxon>Laedolimicola</taxon>
    </lineage>
</organism>
<keyword evidence="4" id="KW-1185">Reference proteome</keyword>
<dbReference type="InterPro" id="IPR050695">
    <property type="entry name" value="N-acetylmuramoyl_amidase_3"/>
</dbReference>
<reference evidence="3 4" key="1">
    <citation type="journal article" date="2021" name="ISME Commun">
        <title>Automated analysis of genomic sequences facilitates high-throughput and comprehensive description of bacteria.</title>
        <authorList>
            <person name="Hitch T.C.A."/>
        </authorList>
    </citation>
    <scope>NUCLEOTIDE SEQUENCE [LARGE SCALE GENOMIC DNA]</scope>
    <source>
        <strain evidence="3 4">Sanger_04</strain>
    </source>
</reference>
<name>A0ABT2RWF4_9FIRM</name>
<feature type="domain" description="MurNAc-LAA" evidence="2">
    <location>
        <begin position="135"/>
        <end position="247"/>
    </location>
</feature>
<dbReference type="Pfam" id="PF01520">
    <property type="entry name" value="Amidase_3"/>
    <property type="match status" value="1"/>
</dbReference>
<proteinExistence type="predicted"/>
<evidence type="ECO:0000313" key="4">
    <source>
        <dbReference type="Proteomes" id="UP001652461"/>
    </source>
</evidence>
<keyword evidence="1 3" id="KW-0378">Hydrolase</keyword>
<protein>
    <submittedName>
        <fullName evidence="3">N-acetylmuramoyl-L-alanine amidase</fullName>
        <ecNumber evidence="3">3.5.1.28</ecNumber>
    </submittedName>
</protein>
<evidence type="ECO:0000313" key="3">
    <source>
        <dbReference type="EMBL" id="MCU6696385.1"/>
    </source>
</evidence>
<gene>
    <name evidence="3" type="ORF">OCV63_05670</name>
</gene>
<accession>A0ABT2RWF4</accession>
<dbReference type="PANTHER" id="PTHR30404">
    <property type="entry name" value="N-ACETYLMURAMOYL-L-ALANINE AMIDASE"/>
    <property type="match status" value="1"/>
</dbReference>
<dbReference type="EMBL" id="JAOQKC010000005">
    <property type="protein sequence ID" value="MCU6696385.1"/>
    <property type="molecule type" value="Genomic_DNA"/>
</dbReference>
<dbReference type="PANTHER" id="PTHR30404:SF0">
    <property type="entry name" value="N-ACETYLMURAMOYL-L-ALANINE AMIDASE AMIC"/>
    <property type="match status" value="1"/>
</dbReference>
<dbReference type="CDD" id="cd02696">
    <property type="entry name" value="MurNAc-LAA"/>
    <property type="match status" value="1"/>
</dbReference>